<evidence type="ECO:0000313" key="1">
    <source>
        <dbReference type="EMBL" id="NYD47870.1"/>
    </source>
</evidence>
<protein>
    <submittedName>
        <fullName evidence="1">Uncharacterized protein</fullName>
    </submittedName>
</protein>
<evidence type="ECO:0000313" key="2">
    <source>
        <dbReference type="Proteomes" id="UP000529783"/>
    </source>
</evidence>
<name>A0A7Y9EIL1_9ACTN</name>
<proteinExistence type="predicted"/>
<dbReference type="AlphaFoldDB" id="A0A7Y9EIL1"/>
<dbReference type="RefSeq" id="WP_179844881.1">
    <property type="nucleotide sequence ID" value="NZ_JACCBA010000001.1"/>
</dbReference>
<organism evidence="1 2">
    <name type="scientific">Actinomadura luteofluorescens</name>
    <dbReference type="NCBI Taxonomy" id="46163"/>
    <lineage>
        <taxon>Bacteria</taxon>
        <taxon>Bacillati</taxon>
        <taxon>Actinomycetota</taxon>
        <taxon>Actinomycetes</taxon>
        <taxon>Streptosporangiales</taxon>
        <taxon>Thermomonosporaceae</taxon>
        <taxon>Actinomadura</taxon>
    </lineage>
</organism>
<sequence length="56" mass="6325">MDDRDLAYDEATTRGRFLMDPIAVQDVVVRYDSISDIATPVGPSKLLLEAELERWA</sequence>
<gene>
    <name evidence="1" type="ORF">BJY14_003853</name>
</gene>
<comment type="caution">
    <text evidence="1">The sequence shown here is derived from an EMBL/GenBank/DDBJ whole genome shotgun (WGS) entry which is preliminary data.</text>
</comment>
<keyword evidence="2" id="KW-1185">Reference proteome</keyword>
<dbReference type="Proteomes" id="UP000529783">
    <property type="component" value="Unassembled WGS sequence"/>
</dbReference>
<dbReference type="EMBL" id="JACCBA010000001">
    <property type="protein sequence ID" value="NYD47870.1"/>
    <property type="molecule type" value="Genomic_DNA"/>
</dbReference>
<accession>A0A7Y9EIL1</accession>
<reference evidence="1 2" key="1">
    <citation type="submission" date="2020-07" db="EMBL/GenBank/DDBJ databases">
        <title>Sequencing the genomes of 1000 actinobacteria strains.</title>
        <authorList>
            <person name="Klenk H.-P."/>
        </authorList>
    </citation>
    <scope>NUCLEOTIDE SEQUENCE [LARGE SCALE GENOMIC DNA]</scope>
    <source>
        <strain evidence="1 2">DSM 40398</strain>
    </source>
</reference>